<feature type="compositionally biased region" description="Basic and acidic residues" evidence="1">
    <location>
        <begin position="30"/>
        <end position="43"/>
    </location>
</feature>
<keyword evidence="3" id="KW-1185">Reference proteome</keyword>
<gene>
    <name evidence="2" type="ORF">AALP_AAs50543U000100</name>
</gene>
<sequence length="110" mass="12314">MMRNLGSMFTKVIGRGGRSYTTPSANLSKSETRILEKKKDGGKSGKKTSMLPSTPALLMTTFFGYWAYRAKGTLELFRLRKKLSIMSREYNSKLKQVNVIGPKVCGEKTP</sequence>
<name>A0A087G2S1_ARAAL</name>
<feature type="compositionally biased region" description="Polar residues" evidence="1">
    <location>
        <begin position="19"/>
        <end position="29"/>
    </location>
</feature>
<dbReference type="EMBL" id="KL971379">
    <property type="protein sequence ID" value="KFK24173.1"/>
    <property type="molecule type" value="Genomic_DNA"/>
</dbReference>
<evidence type="ECO:0000313" key="2">
    <source>
        <dbReference type="EMBL" id="KFK24173.1"/>
    </source>
</evidence>
<organism evidence="2 3">
    <name type="scientific">Arabis alpina</name>
    <name type="common">Alpine rock-cress</name>
    <dbReference type="NCBI Taxonomy" id="50452"/>
    <lineage>
        <taxon>Eukaryota</taxon>
        <taxon>Viridiplantae</taxon>
        <taxon>Streptophyta</taxon>
        <taxon>Embryophyta</taxon>
        <taxon>Tracheophyta</taxon>
        <taxon>Spermatophyta</taxon>
        <taxon>Magnoliopsida</taxon>
        <taxon>eudicotyledons</taxon>
        <taxon>Gunneridae</taxon>
        <taxon>Pentapetalae</taxon>
        <taxon>rosids</taxon>
        <taxon>malvids</taxon>
        <taxon>Brassicales</taxon>
        <taxon>Brassicaceae</taxon>
        <taxon>Arabideae</taxon>
        <taxon>Arabis</taxon>
    </lineage>
</organism>
<evidence type="ECO:0000313" key="3">
    <source>
        <dbReference type="Proteomes" id="UP000029120"/>
    </source>
</evidence>
<dbReference type="Gramene" id="KFK24173">
    <property type="protein sequence ID" value="KFK24173"/>
    <property type="gene ID" value="AALP_AAs50543U000100"/>
</dbReference>
<proteinExistence type="predicted"/>
<dbReference type="Proteomes" id="UP000029120">
    <property type="component" value="Unassembled WGS sequence"/>
</dbReference>
<reference evidence="3" key="1">
    <citation type="journal article" date="2015" name="Nat. Plants">
        <title>Genome expansion of Arabis alpina linked with retrotransposition and reduced symmetric DNA methylation.</title>
        <authorList>
            <person name="Willing E.M."/>
            <person name="Rawat V."/>
            <person name="Mandakova T."/>
            <person name="Maumus F."/>
            <person name="James G.V."/>
            <person name="Nordstroem K.J."/>
            <person name="Becker C."/>
            <person name="Warthmann N."/>
            <person name="Chica C."/>
            <person name="Szarzynska B."/>
            <person name="Zytnicki M."/>
            <person name="Albani M.C."/>
            <person name="Kiefer C."/>
            <person name="Bergonzi S."/>
            <person name="Castaings L."/>
            <person name="Mateos J.L."/>
            <person name="Berns M.C."/>
            <person name="Bujdoso N."/>
            <person name="Piofczyk T."/>
            <person name="de Lorenzo L."/>
            <person name="Barrero-Sicilia C."/>
            <person name="Mateos I."/>
            <person name="Piednoel M."/>
            <person name="Hagmann J."/>
            <person name="Chen-Min-Tao R."/>
            <person name="Iglesias-Fernandez R."/>
            <person name="Schuster S.C."/>
            <person name="Alonso-Blanco C."/>
            <person name="Roudier F."/>
            <person name="Carbonero P."/>
            <person name="Paz-Ares J."/>
            <person name="Davis S.J."/>
            <person name="Pecinka A."/>
            <person name="Quesneville H."/>
            <person name="Colot V."/>
            <person name="Lysak M.A."/>
            <person name="Weigel D."/>
            <person name="Coupland G."/>
            <person name="Schneeberger K."/>
        </authorList>
    </citation>
    <scope>NUCLEOTIDE SEQUENCE [LARGE SCALE GENOMIC DNA]</scope>
    <source>
        <strain evidence="3">cv. Pajares</strain>
    </source>
</reference>
<protein>
    <submittedName>
        <fullName evidence="2">Uncharacterized protein</fullName>
    </submittedName>
</protein>
<accession>A0A087G2S1</accession>
<evidence type="ECO:0000256" key="1">
    <source>
        <dbReference type="SAM" id="MobiDB-lite"/>
    </source>
</evidence>
<dbReference type="AlphaFoldDB" id="A0A087G2S1"/>
<feature type="region of interest" description="Disordered" evidence="1">
    <location>
        <begin position="14"/>
        <end position="50"/>
    </location>
</feature>